<evidence type="ECO:0000313" key="3">
    <source>
        <dbReference type="EMBL" id="OMJ78552.1"/>
    </source>
</evidence>
<dbReference type="PANTHER" id="PTHR22050:SF0">
    <property type="entry name" value="TRANSMEMBRANE PROTEIN 131 HOMOLOG"/>
    <property type="match status" value="1"/>
</dbReference>
<organism evidence="3 4">
    <name type="scientific">Stentor coeruleus</name>
    <dbReference type="NCBI Taxonomy" id="5963"/>
    <lineage>
        <taxon>Eukaryota</taxon>
        <taxon>Sar</taxon>
        <taxon>Alveolata</taxon>
        <taxon>Ciliophora</taxon>
        <taxon>Postciliodesmatophora</taxon>
        <taxon>Heterotrichea</taxon>
        <taxon>Heterotrichida</taxon>
        <taxon>Stentoridae</taxon>
        <taxon>Stentor</taxon>
    </lineage>
</organism>
<dbReference type="Proteomes" id="UP000187209">
    <property type="component" value="Unassembled WGS sequence"/>
</dbReference>
<feature type="chain" id="PRO_5012412995" description="TMEM131L fifth Ig-like domain-containing protein" evidence="1">
    <location>
        <begin position="23"/>
        <end position="1273"/>
    </location>
</feature>
<protein>
    <recommendedName>
        <fullName evidence="2">TMEM131L fifth Ig-like domain-containing protein</fullName>
    </recommendedName>
</protein>
<proteinExistence type="predicted"/>
<evidence type="ECO:0000256" key="1">
    <source>
        <dbReference type="SAM" id="SignalP"/>
    </source>
</evidence>
<dbReference type="PANTHER" id="PTHR22050">
    <property type="entry name" value="RW1 PROTEIN HOMOLOG"/>
    <property type="match status" value="1"/>
</dbReference>
<feature type="domain" description="TMEM131L fifth Ig-like" evidence="2">
    <location>
        <begin position="976"/>
        <end position="1022"/>
    </location>
</feature>
<keyword evidence="1" id="KW-0732">Signal</keyword>
<keyword evidence="4" id="KW-1185">Reference proteome</keyword>
<sequence>MGVHRLLSLMIYLALEVLVVISNDNLPYEEHNFTALTSLLLALDPTLSKFLTRQMIFIQVPITPSKPTLLYSESHLAVHLQTMHEYFIFHLVSISSNEFKVKETPLLHHKYSKSYSLDVYFMPVKIGIRTAYMFVVTDKEFYVYYLKGTAEMPELVVKELLIEYMSGTIGTGVLELENLSGESVTVYLENVFVIDKDRLDILKKETIISDKLLVLKTKKIIIEQQTTIEVPAVESTLKDPGDYYFTLELRVNTVIFNIPIHVKVAEHGLSCLNSLDLGILPIQNELFSFTLTCEVLTNEPINLENWSINGPEILKPIFLKADSMLLIGQLLITSFSEGTFSRSLLLKTNIGPISIFFSYLVIFNIISLDPKDLQINKPYSSTFILCFINKLNHEILIDNFQALSSEIGISAKDEFAGSNDRACFSALIRNDKKPNLSVKAQTNIGNLIFPLHLIDHMPIFLIKKSDEFSEIFGPVDFGIIGYGVSFNKTFGIRNPYKFPITVYSINSVPTVTIKFSSAVVINPQGTIELILHVKPEFSLFNPFKIQTSIGNFTLTIHMSVIPGSCKVKNTQFAEIMPRVYKEENIFVINTYTVPVKIVSLSVQGEYFSITQMVDEIPPSKQSVVGKISVLLLKHEKNRVDFKKSLTYGDMKIWNSYINNYEESYVSGEIFVVTNIGGVIKNTVFGTVKKPTLPIRMQSKLSTCQIYTICPIYILIHNPLDSPLAVHVQVAPDSFSKSLKNYECHKKKPEIVDDEFENLSAENPDSQSQECFFTNTEEIFAVKIANEKKINLNPITKGNEGILDKIINMVFDDNDKTGNDKNCCCDTEYDECNKICKTPQTLYINDKILTVLPPQTNKLLGPIFFNPTNLNYQNHMIIVRNNYTTLEMFPFTMNIGHSRLAITRKSSYYYSKTGYNLHRNSINKEETDISLKKKQKIYYREYSELQIEISPEDINRFFLSDSFLLSPSLFRTFELHNVGNLDIVIQNIFLDGYNCNTYGYNVNPCNIEFLIKPSEYINIEITYFLAQARANDANSLHILTETDTYIFPIEVITIDNTNINNYIYEWAEELYGIIISSVCALIITTLNYHFSQRSLRYKARSSKDETQFILQQYFCKNYSQPILFTSQPEIVVMPNIQTQEIAEKIITPILEIPKNEETAEDVVVKIKKRQKIKRRLLNVIQSSEAAKELKKKSQAQPEIIATNKLLVGKTQKALDLSHSNSLTENGERDIQSDDDFYIDCYKTSNLLFAGYNDRESFSLAELTQDSDPVDNPQE</sequence>
<comment type="caution">
    <text evidence="3">The sequence shown here is derived from an EMBL/GenBank/DDBJ whole genome shotgun (WGS) entry which is preliminary data.</text>
</comment>
<dbReference type="Pfam" id="PF24501">
    <property type="entry name" value="Ig_TMEM131L_5"/>
    <property type="match status" value="1"/>
</dbReference>
<name>A0A1R2BP32_9CILI</name>
<dbReference type="EMBL" id="MPUH01000516">
    <property type="protein sequence ID" value="OMJ78552.1"/>
    <property type="molecule type" value="Genomic_DNA"/>
</dbReference>
<feature type="signal peptide" evidence="1">
    <location>
        <begin position="1"/>
        <end position="22"/>
    </location>
</feature>
<gene>
    <name evidence="3" type="ORF">SteCoe_21615</name>
</gene>
<accession>A0A1R2BP32</accession>
<dbReference type="InterPro" id="IPR039877">
    <property type="entry name" value="TMEM131-like"/>
</dbReference>
<dbReference type="InterPro" id="IPR055437">
    <property type="entry name" value="TMEM131L_Ig_5"/>
</dbReference>
<dbReference type="GO" id="GO:0016020">
    <property type="term" value="C:membrane"/>
    <property type="evidence" value="ECO:0007669"/>
    <property type="project" value="TreeGrafter"/>
</dbReference>
<dbReference type="AlphaFoldDB" id="A0A1R2BP32"/>
<evidence type="ECO:0000313" key="4">
    <source>
        <dbReference type="Proteomes" id="UP000187209"/>
    </source>
</evidence>
<reference evidence="3 4" key="1">
    <citation type="submission" date="2016-11" db="EMBL/GenBank/DDBJ databases">
        <title>The macronuclear genome of Stentor coeruleus: a giant cell with tiny introns.</title>
        <authorList>
            <person name="Slabodnick M."/>
            <person name="Ruby J.G."/>
            <person name="Reiff S.B."/>
            <person name="Swart E.C."/>
            <person name="Gosai S."/>
            <person name="Prabakaran S."/>
            <person name="Witkowska E."/>
            <person name="Larue G.E."/>
            <person name="Fisher S."/>
            <person name="Freeman R.M."/>
            <person name="Gunawardena J."/>
            <person name="Chu W."/>
            <person name="Stover N.A."/>
            <person name="Gregory B.D."/>
            <person name="Nowacki M."/>
            <person name="Derisi J."/>
            <person name="Roy S.W."/>
            <person name="Marshall W.F."/>
            <person name="Sood P."/>
        </authorList>
    </citation>
    <scope>NUCLEOTIDE SEQUENCE [LARGE SCALE GENOMIC DNA]</scope>
    <source>
        <strain evidence="3">WM001</strain>
    </source>
</reference>
<evidence type="ECO:0000259" key="2">
    <source>
        <dbReference type="Pfam" id="PF24501"/>
    </source>
</evidence>